<sequence>MQKRHPVESQPLMGSNTDLPDVEKPPDNQSQSKNQRWHILLGVAIGIAYGCSLTMLSSSKTEQHEGSQPTLSGFPVASEINALVPEFPLRRTTFSNLTVSWPSTASWMRGEVPESDWDHLILHLHSMIPHGGGFLKVDDPQLSLLPPPLIISWPEQPTVYSISVFHQLHCFTAILNDFNRIQNGQPPIQPMRHLLHCFDFIKQAILCCGDCTSEPHQEDRHGNHLQAGMDTLRVCKDFDKILSYANAHAPKRIK</sequence>
<dbReference type="Pfam" id="PF11807">
    <property type="entry name" value="UstYa"/>
    <property type="match status" value="1"/>
</dbReference>
<evidence type="ECO:0000256" key="2">
    <source>
        <dbReference type="ARBA" id="ARBA00023002"/>
    </source>
</evidence>
<keyword evidence="5" id="KW-0472">Membrane</keyword>
<feature type="region of interest" description="Disordered" evidence="4">
    <location>
        <begin position="1"/>
        <end position="33"/>
    </location>
</feature>
<feature type="transmembrane region" description="Helical" evidence="5">
    <location>
        <begin position="37"/>
        <end position="56"/>
    </location>
</feature>
<dbReference type="GO" id="GO:0016491">
    <property type="term" value="F:oxidoreductase activity"/>
    <property type="evidence" value="ECO:0007669"/>
    <property type="project" value="UniProtKB-KW"/>
</dbReference>
<dbReference type="STRING" id="759273.H1W0B9"/>
<dbReference type="InterPro" id="IPR021765">
    <property type="entry name" value="UstYa-like"/>
</dbReference>
<keyword evidence="5" id="KW-1133">Transmembrane helix</keyword>
<dbReference type="PANTHER" id="PTHR33365:SF11">
    <property type="entry name" value="TAT PATHWAY SIGNAL SEQUENCE"/>
    <property type="match status" value="1"/>
</dbReference>
<comment type="similarity">
    <text evidence="3">Belongs to the ustYa family.</text>
</comment>
<evidence type="ECO:0000313" key="6">
    <source>
        <dbReference type="EMBL" id="CCF45931.1"/>
    </source>
</evidence>
<comment type="pathway">
    <text evidence="1">Mycotoxin biosynthesis.</text>
</comment>
<dbReference type="AlphaFoldDB" id="H1W0B9"/>
<dbReference type="PANTHER" id="PTHR33365">
    <property type="entry name" value="YALI0B05434P"/>
    <property type="match status" value="1"/>
</dbReference>
<dbReference type="VEuPathDB" id="FungiDB:CH63R_09509"/>
<proteinExistence type="inferred from homology"/>
<gene>
    <name evidence="6" type="ORF">CH063_03738</name>
</gene>
<organism evidence="6 7">
    <name type="scientific">Colletotrichum higginsianum (strain IMI 349063)</name>
    <name type="common">Crucifer anthracnose fungus</name>
    <dbReference type="NCBI Taxonomy" id="759273"/>
    <lineage>
        <taxon>Eukaryota</taxon>
        <taxon>Fungi</taxon>
        <taxon>Dikarya</taxon>
        <taxon>Ascomycota</taxon>
        <taxon>Pezizomycotina</taxon>
        <taxon>Sordariomycetes</taxon>
        <taxon>Hypocreomycetidae</taxon>
        <taxon>Glomerellales</taxon>
        <taxon>Glomerellaceae</taxon>
        <taxon>Colletotrichum</taxon>
        <taxon>Colletotrichum destructivum species complex</taxon>
    </lineage>
</organism>
<name>H1W0B9_COLHI</name>
<evidence type="ECO:0000256" key="1">
    <source>
        <dbReference type="ARBA" id="ARBA00004685"/>
    </source>
</evidence>
<evidence type="ECO:0000313" key="7">
    <source>
        <dbReference type="Proteomes" id="UP000007174"/>
    </source>
</evidence>
<dbReference type="GO" id="GO:0043386">
    <property type="term" value="P:mycotoxin biosynthetic process"/>
    <property type="evidence" value="ECO:0007669"/>
    <property type="project" value="InterPro"/>
</dbReference>
<dbReference type="HOGENOM" id="CLU_042941_2_0_1"/>
<accession>H1W0B9</accession>
<evidence type="ECO:0008006" key="8">
    <source>
        <dbReference type="Google" id="ProtNLM"/>
    </source>
</evidence>
<evidence type="ECO:0000256" key="3">
    <source>
        <dbReference type="ARBA" id="ARBA00035112"/>
    </source>
</evidence>
<evidence type="ECO:0000256" key="5">
    <source>
        <dbReference type="SAM" id="Phobius"/>
    </source>
</evidence>
<protein>
    <recommendedName>
        <fullName evidence="8">Oxidase ustYa</fullName>
    </recommendedName>
</protein>
<keyword evidence="5" id="KW-0812">Transmembrane</keyword>
<dbReference type="Proteomes" id="UP000007174">
    <property type="component" value="Unassembled WGS sequence"/>
</dbReference>
<evidence type="ECO:0000256" key="4">
    <source>
        <dbReference type="SAM" id="MobiDB-lite"/>
    </source>
</evidence>
<keyword evidence="2" id="KW-0560">Oxidoreductase</keyword>
<reference evidence="7" key="1">
    <citation type="journal article" date="2012" name="Nat. Genet.">
        <title>Lifestyle transitions in plant pathogenic Colletotrichum fungi deciphered by genome and transcriptome analyses.</title>
        <authorList>
            <person name="O'Connell R.J."/>
            <person name="Thon M.R."/>
            <person name="Hacquard S."/>
            <person name="Amyotte S.G."/>
            <person name="Kleemann J."/>
            <person name="Torres M.F."/>
            <person name="Damm U."/>
            <person name="Buiate E.A."/>
            <person name="Epstein L."/>
            <person name="Alkan N."/>
            <person name="Altmueller J."/>
            <person name="Alvarado-Balderrama L."/>
            <person name="Bauser C.A."/>
            <person name="Becker C."/>
            <person name="Birren B.W."/>
            <person name="Chen Z."/>
            <person name="Choi J."/>
            <person name="Crouch J.A."/>
            <person name="Duvick J.P."/>
            <person name="Farman M.A."/>
            <person name="Gan P."/>
            <person name="Heiman D."/>
            <person name="Henrissat B."/>
            <person name="Howard R.J."/>
            <person name="Kabbage M."/>
            <person name="Koch C."/>
            <person name="Kracher B."/>
            <person name="Kubo Y."/>
            <person name="Law A.D."/>
            <person name="Lebrun M.-H."/>
            <person name="Lee Y.-H."/>
            <person name="Miyara I."/>
            <person name="Moore N."/>
            <person name="Neumann U."/>
            <person name="Nordstroem K."/>
            <person name="Panaccione D.G."/>
            <person name="Panstruga R."/>
            <person name="Place M."/>
            <person name="Proctor R.H."/>
            <person name="Prusky D."/>
            <person name="Rech G."/>
            <person name="Reinhardt R."/>
            <person name="Rollins J.A."/>
            <person name="Rounsley S."/>
            <person name="Schardl C.L."/>
            <person name="Schwartz D.C."/>
            <person name="Shenoy N."/>
            <person name="Shirasu K."/>
            <person name="Sikhakolli U.R."/>
            <person name="Stueber K."/>
            <person name="Sukno S.A."/>
            <person name="Sweigard J.A."/>
            <person name="Takano Y."/>
            <person name="Takahara H."/>
            <person name="Trail F."/>
            <person name="van der Does H.C."/>
            <person name="Voll L.M."/>
            <person name="Will I."/>
            <person name="Young S."/>
            <person name="Zeng Q."/>
            <person name="Zhang J."/>
            <person name="Zhou S."/>
            <person name="Dickman M.B."/>
            <person name="Schulze-Lefert P."/>
            <person name="Ver Loren van Themaat E."/>
            <person name="Ma L.-J."/>
            <person name="Vaillancourt L.J."/>
        </authorList>
    </citation>
    <scope>NUCLEOTIDE SEQUENCE [LARGE SCALE GENOMIC DNA]</scope>
    <source>
        <strain evidence="7">IMI 349063</strain>
    </source>
</reference>
<dbReference type="EMBL" id="CACQ02008179">
    <property type="protein sequence ID" value="CCF45931.1"/>
    <property type="molecule type" value="Genomic_DNA"/>
</dbReference>